<protein>
    <submittedName>
        <fullName evidence="1">Uncharacterized protein</fullName>
    </submittedName>
</protein>
<dbReference type="STRING" id="1045558.SAMN05216175_102416"/>
<evidence type="ECO:0000313" key="2">
    <source>
        <dbReference type="Proteomes" id="UP000198623"/>
    </source>
</evidence>
<organism evidence="1 2">
    <name type="scientific">Neptunomonas qingdaonensis</name>
    <dbReference type="NCBI Taxonomy" id="1045558"/>
    <lineage>
        <taxon>Bacteria</taxon>
        <taxon>Pseudomonadati</taxon>
        <taxon>Pseudomonadota</taxon>
        <taxon>Gammaproteobacteria</taxon>
        <taxon>Oceanospirillales</taxon>
        <taxon>Oceanospirillaceae</taxon>
        <taxon>Neptunomonas</taxon>
    </lineage>
</organism>
<reference evidence="2" key="1">
    <citation type="submission" date="2016-10" db="EMBL/GenBank/DDBJ databases">
        <authorList>
            <person name="Varghese N."/>
            <person name="Submissions S."/>
        </authorList>
    </citation>
    <scope>NUCLEOTIDE SEQUENCE [LARGE SCALE GENOMIC DNA]</scope>
    <source>
        <strain evidence="2">CGMCC 1.10971</strain>
    </source>
</reference>
<dbReference type="EMBL" id="FOOU01000002">
    <property type="protein sequence ID" value="SFG01415.1"/>
    <property type="molecule type" value="Genomic_DNA"/>
</dbReference>
<keyword evidence="2" id="KW-1185">Reference proteome</keyword>
<sequence length="182" mass="20981">MRKILGSFILVFSTQCIAEPSTSATYLMEDSLSMFEWGLYRTEESFKEKKFKDLDIVVRNMFRAEYDWDLNRINLTVNVYPSYSSVMNTGAKNICRAVILDIKGDLGYGFDKELRHLISISRFFVHKGFSNKNEPQNLMEDLEHMTNVKVQVLASKTNESKFSLKAACTSGLSEKDIYFFDS</sequence>
<accession>A0A1I2NBW8</accession>
<gene>
    <name evidence="1" type="ORF">SAMN05216175_102416</name>
</gene>
<evidence type="ECO:0000313" key="1">
    <source>
        <dbReference type="EMBL" id="SFG01415.1"/>
    </source>
</evidence>
<dbReference type="Proteomes" id="UP000198623">
    <property type="component" value="Unassembled WGS sequence"/>
</dbReference>
<name>A0A1I2NBW8_9GAMM</name>
<dbReference type="AlphaFoldDB" id="A0A1I2NBW8"/>
<proteinExistence type="predicted"/>